<keyword evidence="8 11" id="KW-0694">RNA-binding</keyword>
<evidence type="ECO:0000256" key="6">
    <source>
        <dbReference type="ARBA" id="ARBA00022801"/>
    </source>
</evidence>
<feature type="domain" description="DRBM" evidence="12">
    <location>
        <begin position="178"/>
        <end position="260"/>
    </location>
</feature>
<evidence type="ECO:0000256" key="8">
    <source>
        <dbReference type="ARBA" id="ARBA00022884"/>
    </source>
</evidence>
<keyword evidence="3" id="KW-0698">rRNA processing</keyword>
<feature type="domain" description="RNase III" evidence="13">
    <location>
        <begin position="12"/>
        <end position="148"/>
    </location>
</feature>
<dbReference type="GO" id="GO:0003723">
    <property type="term" value="F:RNA binding"/>
    <property type="evidence" value="ECO:0007669"/>
    <property type="project" value="UniProtKB-UniRule"/>
</dbReference>
<evidence type="ECO:0000256" key="5">
    <source>
        <dbReference type="ARBA" id="ARBA00022723"/>
    </source>
</evidence>
<reference evidence="15" key="1">
    <citation type="submission" date="2014-05" db="EMBL/GenBank/DDBJ databases">
        <authorList>
            <person name="Kube M."/>
        </authorList>
    </citation>
    <scope>NUCLEOTIDE SEQUENCE [LARGE SCALE GENOMIC DNA]</scope>
</reference>
<dbReference type="SMART" id="SM00358">
    <property type="entry name" value="DSRM"/>
    <property type="match status" value="2"/>
</dbReference>
<comment type="similarity">
    <text evidence="1">Belongs to the ribonuclease III family.</text>
</comment>
<dbReference type="KEGG" id="aoc:Aocu_08660"/>
<dbReference type="Proteomes" id="UP000032434">
    <property type="component" value="Chromosome 1"/>
</dbReference>
<keyword evidence="4" id="KW-0819">tRNA processing</keyword>
<dbReference type="PANTHER" id="PTHR14950">
    <property type="entry name" value="DICER-RELATED"/>
    <property type="match status" value="1"/>
</dbReference>
<evidence type="ECO:0000313" key="15">
    <source>
        <dbReference type="Proteomes" id="UP000032434"/>
    </source>
</evidence>
<evidence type="ECO:0000256" key="9">
    <source>
        <dbReference type="ARBA" id="ARBA00032486"/>
    </source>
</evidence>
<proteinExistence type="inferred from homology"/>
<dbReference type="PANTHER" id="PTHR14950:SF37">
    <property type="entry name" value="ENDORIBONUCLEASE DICER"/>
    <property type="match status" value="1"/>
</dbReference>
<protein>
    <recommendedName>
        <fullName evidence="2">Ribonuclease 3</fullName>
    </recommendedName>
    <alternativeName>
        <fullName evidence="9">Ribonuclease III</fullName>
    </alternativeName>
</protein>
<comment type="function">
    <text evidence="10">Digests double-stranded RNA. Involved in the processing of primary rRNA transcript to yield the immediate precursors to the large and small rRNAs (23S and 16S). Processes some mRNAs, and tRNAs when they are encoded in the rRNA operon. Processes pre-crRNA and tracrRNA of type II CRISPR loci if present in the organism.</text>
</comment>
<dbReference type="SUPFAM" id="SSF54768">
    <property type="entry name" value="dsRNA-binding domain-like"/>
    <property type="match status" value="2"/>
</dbReference>
<dbReference type="AlphaFoldDB" id="A0A061AC03"/>
<accession>A0A061AC03</accession>
<dbReference type="PROSITE" id="PS50142">
    <property type="entry name" value="RNASE_3_2"/>
    <property type="match status" value="1"/>
</dbReference>
<dbReference type="Gene3D" id="3.30.160.20">
    <property type="match status" value="2"/>
</dbReference>
<dbReference type="CDD" id="cd00593">
    <property type="entry name" value="RIBOc"/>
    <property type="match status" value="1"/>
</dbReference>
<name>A0A061AC03_9MOLU</name>
<dbReference type="Gene3D" id="1.10.1520.10">
    <property type="entry name" value="Ribonuclease III domain"/>
    <property type="match status" value="1"/>
</dbReference>
<dbReference type="EMBL" id="LK028559">
    <property type="protein sequence ID" value="CDR30939.1"/>
    <property type="molecule type" value="Genomic_DNA"/>
</dbReference>
<keyword evidence="7" id="KW-0460">Magnesium</keyword>
<evidence type="ECO:0000256" key="2">
    <source>
        <dbReference type="ARBA" id="ARBA00017706"/>
    </source>
</evidence>
<organism evidence="14 15">
    <name type="scientific">Acholeplasma oculi</name>
    <dbReference type="NCBI Taxonomy" id="35623"/>
    <lineage>
        <taxon>Bacteria</taxon>
        <taxon>Bacillati</taxon>
        <taxon>Mycoplasmatota</taxon>
        <taxon>Mollicutes</taxon>
        <taxon>Acholeplasmatales</taxon>
        <taxon>Acholeplasmataceae</taxon>
        <taxon>Acholeplasma</taxon>
    </lineage>
</organism>
<dbReference type="CDD" id="cd00048">
    <property type="entry name" value="DSRM_SF"/>
    <property type="match status" value="2"/>
</dbReference>
<dbReference type="Pfam" id="PF00035">
    <property type="entry name" value="dsrm"/>
    <property type="match status" value="1"/>
</dbReference>
<keyword evidence="15" id="KW-1185">Reference proteome</keyword>
<gene>
    <name evidence="14" type="primary">rnc</name>
    <name evidence="14" type="ORF">Aocu_08660</name>
</gene>
<dbReference type="InterPro" id="IPR014720">
    <property type="entry name" value="dsRBD_dom"/>
</dbReference>
<dbReference type="InterPro" id="IPR036389">
    <property type="entry name" value="RNase_III_sf"/>
</dbReference>
<sequence length="351" mass="41445">MKGGYFMKQNIIKTIESAISYEFKNKRLLEQAFTRRSYAKEHPGTLDNEVLEFIGDGVLSHSILMNLVYSFTEEQNHGLVSSKTEKDFTEQKKKLVQKSMLAKKMDELDIVEFMQVGKGDEQQGVINEDSVKEDLFEAIIGAVAIDSDFDQEILDELIDVMLDPDSYIDNNFEETEENYIGMLQEWYQKKGYGLPDYEFYDLWENPPQDAIWRYGDNYRGHIYHWQFRIELDEKEFFAEADNKREAKMDLAKQVIDYLKENDLFYSVEDIVGQPSLDRAINQLQELFQKGYIQQPSYSEEEIYQDGVYKWRLECHIDGYEYYFYSIANSKKDAKKQAAFRMLEHIIEEGFN</sequence>
<dbReference type="SMART" id="SM00535">
    <property type="entry name" value="RIBOc"/>
    <property type="match status" value="1"/>
</dbReference>
<evidence type="ECO:0000256" key="4">
    <source>
        <dbReference type="ARBA" id="ARBA00022694"/>
    </source>
</evidence>
<dbReference type="InterPro" id="IPR000999">
    <property type="entry name" value="RNase_III_dom"/>
</dbReference>
<keyword evidence="5" id="KW-0479">Metal-binding</keyword>
<dbReference type="PROSITE" id="PS50137">
    <property type="entry name" value="DS_RBD"/>
    <property type="match status" value="2"/>
</dbReference>
<dbReference type="STRING" id="35623.Aocu_08660"/>
<dbReference type="GO" id="GO:0008033">
    <property type="term" value="P:tRNA processing"/>
    <property type="evidence" value="ECO:0007669"/>
    <property type="project" value="UniProtKB-KW"/>
</dbReference>
<dbReference type="HOGENOM" id="CLU_775860_0_0_14"/>
<evidence type="ECO:0000259" key="12">
    <source>
        <dbReference type="PROSITE" id="PS50137"/>
    </source>
</evidence>
<evidence type="ECO:0000256" key="11">
    <source>
        <dbReference type="PROSITE-ProRule" id="PRU00266"/>
    </source>
</evidence>
<dbReference type="GO" id="GO:0004525">
    <property type="term" value="F:ribonuclease III activity"/>
    <property type="evidence" value="ECO:0007669"/>
    <property type="project" value="InterPro"/>
</dbReference>
<evidence type="ECO:0000256" key="3">
    <source>
        <dbReference type="ARBA" id="ARBA00022552"/>
    </source>
</evidence>
<keyword evidence="6" id="KW-0378">Hydrolase</keyword>
<evidence type="ECO:0000256" key="10">
    <source>
        <dbReference type="ARBA" id="ARBA00049596"/>
    </source>
</evidence>
<evidence type="ECO:0000256" key="1">
    <source>
        <dbReference type="ARBA" id="ARBA00010183"/>
    </source>
</evidence>
<evidence type="ECO:0000259" key="13">
    <source>
        <dbReference type="PROSITE" id="PS50142"/>
    </source>
</evidence>
<dbReference type="InParanoid" id="A0A061AC03"/>
<dbReference type="GO" id="GO:0006364">
    <property type="term" value="P:rRNA processing"/>
    <property type="evidence" value="ECO:0007669"/>
    <property type="project" value="UniProtKB-KW"/>
</dbReference>
<evidence type="ECO:0000256" key="7">
    <source>
        <dbReference type="ARBA" id="ARBA00022842"/>
    </source>
</evidence>
<dbReference type="PATRIC" id="fig|35623.3.peg.866"/>
<evidence type="ECO:0000313" key="14">
    <source>
        <dbReference type="EMBL" id="CDR30939.1"/>
    </source>
</evidence>
<feature type="domain" description="DRBM" evidence="12">
    <location>
        <begin position="278"/>
        <end position="347"/>
    </location>
</feature>
<dbReference type="Pfam" id="PF14622">
    <property type="entry name" value="Ribonucleas_3_3"/>
    <property type="match status" value="1"/>
</dbReference>
<dbReference type="SUPFAM" id="SSF69065">
    <property type="entry name" value="RNase III domain-like"/>
    <property type="match status" value="1"/>
</dbReference>
<dbReference type="GO" id="GO:0046872">
    <property type="term" value="F:metal ion binding"/>
    <property type="evidence" value="ECO:0007669"/>
    <property type="project" value="UniProtKB-KW"/>
</dbReference>